<dbReference type="Pfam" id="PF00849">
    <property type="entry name" value="PseudoU_synth_2"/>
    <property type="match status" value="1"/>
</dbReference>
<dbReference type="SUPFAM" id="SSF55174">
    <property type="entry name" value="Alpha-L RNA-binding motif"/>
    <property type="match status" value="1"/>
</dbReference>
<gene>
    <name evidence="7" type="primary">rluD_1</name>
    <name evidence="7" type="ORF">Poly30_07650</name>
</gene>
<dbReference type="Gene3D" id="3.10.290.10">
    <property type="entry name" value="RNA-binding S4 domain"/>
    <property type="match status" value="1"/>
</dbReference>
<name>A0A518EME9_9BACT</name>
<dbReference type="RefSeq" id="WP_145194684.1">
    <property type="nucleotide sequence ID" value="NZ_CP036434.1"/>
</dbReference>
<comment type="function">
    <text evidence="5">Responsible for synthesis of pseudouridine from uracil.</text>
</comment>
<feature type="active site" evidence="3">
    <location>
        <position position="134"/>
    </location>
</feature>
<dbReference type="PROSITE" id="PS01129">
    <property type="entry name" value="PSI_RLU"/>
    <property type="match status" value="1"/>
</dbReference>
<reference evidence="7 8" key="1">
    <citation type="submission" date="2019-02" db="EMBL/GenBank/DDBJ databases">
        <title>Deep-cultivation of Planctomycetes and their phenomic and genomic characterization uncovers novel biology.</title>
        <authorList>
            <person name="Wiegand S."/>
            <person name="Jogler M."/>
            <person name="Boedeker C."/>
            <person name="Pinto D."/>
            <person name="Vollmers J."/>
            <person name="Rivas-Marin E."/>
            <person name="Kohn T."/>
            <person name="Peeters S.H."/>
            <person name="Heuer A."/>
            <person name="Rast P."/>
            <person name="Oberbeckmann S."/>
            <person name="Bunk B."/>
            <person name="Jeske O."/>
            <person name="Meyerdierks A."/>
            <person name="Storesund J.E."/>
            <person name="Kallscheuer N."/>
            <person name="Luecker S."/>
            <person name="Lage O.M."/>
            <person name="Pohl T."/>
            <person name="Merkel B.J."/>
            <person name="Hornburger P."/>
            <person name="Mueller R.-W."/>
            <person name="Bruemmer F."/>
            <person name="Labrenz M."/>
            <person name="Spormann A.M."/>
            <person name="Op den Camp H."/>
            <person name="Overmann J."/>
            <person name="Amann R."/>
            <person name="Jetten M.S.M."/>
            <person name="Mascher T."/>
            <person name="Medema M.H."/>
            <person name="Devos D.P."/>
            <person name="Kaster A.-K."/>
            <person name="Ovreas L."/>
            <person name="Rohde M."/>
            <person name="Galperin M.Y."/>
            <person name="Jogler C."/>
        </authorList>
    </citation>
    <scope>NUCLEOTIDE SEQUENCE [LARGE SCALE GENOMIC DNA]</scope>
    <source>
        <strain evidence="7 8">Poly30</strain>
    </source>
</reference>
<evidence type="ECO:0000313" key="8">
    <source>
        <dbReference type="Proteomes" id="UP000320390"/>
    </source>
</evidence>
<dbReference type="CDD" id="cd02869">
    <property type="entry name" value="PseudoU_synth_RluA_like"/>
    <property type="match status" value="1"/>
</dbReference>
<dbReference type="GO" id="GO:0120159">
    <property type="term" value="F:rRNA pseudouridine synthase activity"/>
    <property type="evidence" value="ECO:0007669"/>
    <property type="project" value="UniProtKB-ARBA"/>
</dbReference>
<dbReference type="InterPro" id="IPR006224">
    <property type="entry name" value="PsdUridine_synth_RluA-like_CS"/>
</dbReference>
<dbReference type="CDD" id="cd00165">
    <property type="entry name" value="S4"/>
    <property type="match status" value="1"/>
</dbReference>
<dbReference type="SMART" id="SM00363">
    <property type="entry name" value="S4"/>
    <property type="match status" value="1"/>
</dbReference>
<dbReference type="GO" id="GO:0003723">
    <property type="term" value="F:RNA binding"/>
    <property type="evidence" value="ECO:0007669"/>
    <property type="project" value="UniProtKB-KW"/>
</dbReference>
<dbReference type="PANTHER" id="PTHR21600">
    <property type="entry name" value="MITOCHONDRIAL RNA PSEUDOURIDINE SYNTHASE"/>
    <property type="match status" value="1"/>
</dbReference>
<dbReference type="NCBIfam" id="TIGR00005">
    <property type="entry name" value="rluA_subfam"/>
    <property type="match status" value="1"/>
</dbReference>
<evidence type="ECO:0000313" key="7">
    <source>
        <dbReference type="EMBL" id="QDV05269.1"/>
    </source>
</evidence>
<dbReference type="InterPro" id="IPR002942">
    <property type="entry name" value="S4_RNA-bd"/>
</dbReference>
<dbReference type="PROSITE" id="PS50889">
    <property type="entry name" value="S4"/>
    <property type="match status" value="1"/>
</dbReference>
<dbReference type="SUPFAM" id="SSF55120">
    <property type="entry name" value="Pseudouridine synthase"/>
    <property type="match status" value="1"/>
</dbReference>
<evidence type="ECO:0000256" key="5">
    <source>
        <dbReference type="RuleBase" id="RU362028"/>
    </source>
</evidence>
<dbReference type="Gene3D" id="3.30.2350.10">
    <property type="entry name" value="Pseudouridine synthase"/>
    <property type="match status" value="1"/>
</dbReference>
<dbReference type="InterPro" id="IPR020103">
    <property type="entry name" value="PsdUridine_synth_cat_dom_sf"/>
</dbReference>
<dbReference type="InterPro" id="IPR006225">
    <property type="entry name" value="PsdUridine_synth_RluC/D"/>
</dbReference>
<accession>A0A518EME9</accession>
<keyword evidence="4" id="KW-0694">RNA-binding</keyword>
<dbReference type="GO" id="GO:0000455">
    <property type="term" value="P:enzyme-directed rRNA pseudouridine synthesis"/>
    <property type="evidence" value="ECO:0007669"/>
    <property type="project" value="UniProtKB-ARBA"/>
</dbReference>
<organism evidence="7 8">
    <name type="scientific">Saltatorellus ferox</name>
    <dbReference type="NCBI Taxonomy" id="2528018"/>
    <lineage>
        <taxon>Bacteria</taxon>
        <taxon>Pseudomonadati</taxon>
        <taxon>Planctomycetota</taxon>
        <taxon>Planctomycetia</taxon>
        <taxon>Planctomycetia incertae sedis</taxon>
        <taxon>Saltatorellus</taxon>
    </lineage>
</organism>
<evidence type="ECO:0000256" key="4">
    <source>
        <dbReference type="PROSITE-ProRule" id="PRU00182"/>
    </source>
</evidence>
<dbReference type="EMBL" id="CP036434">
    <property type="protein sequence ID" value="QDV05269.1"/>
    <property type="molecule type" value="Genomic_DNA"/>
</dbReference>
<evidence type="ECO:0000256" key="1">
    <source>
        <dbReference type="ARBA" id="ARBA00010876"/>
    </source>
</evidence>
<keyword evidence="2 5" id="KW-0413">Isomerase</keyword>
<evidence type="ECO:0000259" key="6">
    <source>
        <dbReference type="SMART" id="SM00363"/>
    </source>
</evidence>
<dbReference type="Proteomes" id="UP000320390">
    <property type="component" value="Chromosome"/>
</dbReference>
<dbReference type="PANTHER" id="PTHR21600:SF87">
    <property type="entry name" value="RNA PSEUDOURIDYLATE SYNTHASE DOMAIN-CONTAINING PROTEIN 1"/>
    <property type="match status" value="1"/>
</dbReference>
<comment type="catalytic activity">
    <reaction evidence="5">
        <text>a uridine in RNA = a pseudouridine in RNA</text>
        <dbReference type="Rhea" id="RHEA:48348"/>
        <dbReference type="Rhea" id="RHEA-COMP:12068"/>
        <dbReference type="Rhea" id="RHEA-COMP:12069"/>
        <dbReference type="ChEBI" id="CHEBI:65314"/>
        <dbReference type="ChEBI" id="CHEBI:65315"/>
    </reaction>
</comment>
<dbReference type="AlphaFoldDB" id="A0A518EME9"/>
<dbReference type="InterPro" id="IPR050188">
    <property type="entry name" value="RluA_PseudoU_synthase"/>
</dbReference>
<feature type="domain" description="RNA-binding S4" evidence="6">
    <location>
        <begin position="17"/>
        <end position="79"/>
    </location>
</feature>
<keyword evidence="8" id="KW-1185">Reference proteome</keyword>
<proteinExistence type="inferred from homology"/>
<dbReference type="OrthoDB" id="9784108at2"/>
<dbReference type="EC" id="5.4.99.-" evidence="5"/>
<evidence type="ECO:0000256" key="2">
    <source>
        <dbReference type="ARBA" id="ARBA00023235"/>
    </source>
</evidence>
<dbReference type="Pfam" id="PF01479">
    <property type="entry name" value="S4"/>
    <property type="match status" value="1"/>
</dbReference>
<dbReference type="InterPro" id="IPR036986">
    <property type="entry name" value="S4_RNA-bd_sf"/>
</dbReference>
<sequence>MPLQRITYVVPKNLSGDRLDVVLEELVKDLSRSQLQKLVRRGKVRVNGKVVARSNGRVPKGTAIEIEREAPAPTIEVLHQDADILVVVKPAGLLTHGADRRPDSDDLASQLDELFGPLPISRGLERPGIVHRLDRDTSGILVVARHEPALENLQDQFRDRSVLKVYQCLSSGSPLETDFTIEDPLGPVPGKADRQQIDHAHGKDAHTDFQVLQSFGTHALLACRLHTGRRHQIRVHLAARGLPVLGDPLYGSQQQRPLPGGVAAPARLALHAWKLAFRHPGTGERMEFASELPQDLQATVDQLQKLRDRV</sequence>
<evidence type="ECO:0000256" key="3">
    <source>
        <dbReference type="PIRSR" id="PIRSR606225-1"/>
    </source>
</evidence>
<comment type="similarity">
    <text evidence="1 5">Belongs to the pseudouridine synthase RluA family.</text>
</comment>
<dbReference type="InterPro" id="IPR006145">
    <property type="entry name" value="PsdUridine_synth_RsuA/RluA"/>
</dbReference>
<protein>
    <recommendedName>
        <fullName evidence="5">Pseudouridine synthase</fullName>
        <ecNumber evidence="5">5.4.99.-</ecNumber>
    </recommendedName>
</protein>